<dbReference type="Gene3D" id="1.10.10.2840">
    <property type="entry name" value="PucR C-terminal helix-turn-helix domain"/>
    <property type="match status" value="1"/>
</dbReference>
<name>A0ABX8BLC0_9ACTN</name>
<dbReference type="PANTHER" id="PTHR33744:SF17">
    <property type="entry name" value="CONSERVED PROTEIN"/>
    <property type="match status" value="1"/>
</dbReference>
<organism evidence="2 3">
    <name type="scientific">Nocardiopsis changdeensis</name>
    <dbReference type="NCBI Taxonomy" id="2831969"/>
    <lineage>
        <taxon>Bacteria</taxon>
        <taxon>Bacillati</taxon>
        <taxon>Actinomycetota</taxon>
        <taxon>Actinomycetes</taxon>
        <taxon>Streptosporangiales</taxon>
        <taxon>Nocardiopsidaceae</taxon>
        <taxon>Nocardiopsis</taxon>
    </lineage>
</organism>
<dbReference type="InterPro" id="IPR042070">
    <property type="entry name" value="PucR_C-HTH_sf"/>
</dbReference>
<dbReference type="PANTHER" id="PTHR33744">
    <property type="entry name" value="CARBOHYDRATE DIACID REGULATOR"/>
    <property type="match status" value="1"/>
</dbReference>
<sequence>MINLDRLVNVLGGYGAHLVGDGRLRRRELRSVAMHDPTDDAPPLGDAFLAVGIDASATALRLAEQARAVVVIVRSATGPGAEIRAELHERGIAMVVVEPAVSWSQISGIVYGLVLEGRETESGRGPSDLFALADTVAAEVGSPVVIEDRAWRVVAYSAEQADTDRARRDTVIARRAPAGIRDRLESDGTAARLAAADGPLYVPALPEFGMGGRTAVPIRVGRELLGSLWAAGDTPLDAERARALSEGARTVGLHMLRARVSSDLERQVESESVIDLLEGSEDPERAVDRIGLPADGLRVIALHARAAPPDDAVLHLFEQVTTGFGWSRPGRSTLLGTTVYTVLPCAGEIAPALEWVRATVRGLPARPGVSAGVGGAARAGDLPASRQEADECLILAGDGAAPVVYDDAWDEVLLRRLRLSAEAGRLPGRNPVAVLARHDADQGTEYTRTLRAWLYAHGDPAVAAEMLGVHPNTVRYRLRRLRGVADLRLHEPQARVALTVALAALPADPRPVPSRAHIGDKG</sequence>
<proteinExistence type="predicted"/>
<dbReference type="InterPro" id="IPR051448">
    <property type="entry name" value="CdaR-like_regulators"/>
</dbReference>
<dbReference type="EMBL" id="CP074133">
    <property type="protein sequence ID" value="QUX22338.1"/>
    <property type="molecule type" value="Genomic_DNA"/>
</dbReference>
<accession>A0ABX8BLC0</accession>
<dbReference type="Proteomes" id="UP000676079">
    <property type="component" value="Chromosome"/>
</dbReference>
<gene>
    <name evidence="2" type="ORF">KGD84_29060</name>
</gene>
<dbReference type="RefSeq" id="WP_220563554.1">
    <property type="nucleotide sequence ID" value="NZ_CP074133.1"/>
</dbReference>
<feature type="domain" description="PucR C-terminal helix-turn-helix" evidence="1">
    <location>
        <begin position="447"/>
        <end position="504"/>
    </location>
</feature>
<evidence type="ECO:0000313" key="3">
    <source>
        <dbReference type="Proteomes" id="UP000676079"/>
    </source>
</evidence>
<protein>
    <submittedName>
        <fullName evidence="2">Helix-turn-helix domain-containing protein</fullName>
    </submittedName>
</protein>
<keyword evidence="3" id="KW-1185">Reference proteome</keyword>
<evidence type="ECO:0000259" key="1">
    <source>
        <dbReference type="Pfam" id="PF13556"/>
    </source>
</evidence>
<dbReference type="Pfam" id="PF13556">
    <property type="entry name" value="HTH_30"/>
    <property type="match status" value="1"/>
</dbReference>
<dbReference type="InterPro" id="IPR025736">
    <property type="entry name" value="PucR_C-HTH_dom"/>
</dbReference>
<evidence type="ECO:0000313" key="2">
    <source>
        <dbReference type="EMBL" id="QUX22338.1"/>
    </source>
</evidence>
<reference evidence="2 3" key="1">
    <citation type="submission" date="2021-05" db="EMBL/GenBank/DDBJ databases">
        <title>Direct Submission.</title>
        <authorList>
            <person name="Li K."/>
            <person name="Gao J."/>
        </authorList>
    </citation>
    <scope>NUCLEOTIDE SEQUENCE [LARGE SCALE GENOMIC DNA]</scope>
    <source>
        <strain evidence="2 3">Mg02</strain>
    </source>
</reference>